<dbReference type="KEGG" id="csl:COCSUDRAFT_40881"/>
<dbReference type="Proteomes" id="UP000007264">
    <property type="component" value="Unassembled WGS sequence"/>
</dbReference>
<dbReference type="GeneID" id="17042503"/>
<keyword evidence="3" id="KW-1185">Reference proteome</keyword>
<accession>I0Z1I2</accession>
<feature type="compositionally biased region" description="Polar residues" evidence="1">
    <location>
        <begin position="244"/>
        <end position="255"/>
    </location>
</feature>
<dbReference type="RefSeq" id="XP_005649045.1">
    <property type="nucleotide sequence ID" value="XM_005648988.1"/>
</dbReference>
<organism evidence="2 3">
    <name type="scientific">Coccomyxa subellipsoidea (strain C-169)</name>
    <name type="common">Green microalga</name>
    <dbReference type="NCBI Taxonomy" id="574566"/>
    <lineage>
        <taxon>Eukaryota</taxon>
        <taxon>Viridiplantae</taxon>
        <taxon>Chlorophyta</taxon>
        <taxon>core chlorophytes</taxon>
        <taxon>Trebouxiophyceae</taxon>
        <taxon>Trebouxiophyceae incertae sedis</taxon>
        <taxon>Coccomyxaceae</taxon>
        <taxon>Coccomyxa</taxon>
        <taxon>Coccomyxa subellipsoidea</taxon>
    </lineage>
</organism>
<gene>
    <name evidence="2" type="ORF">COCSUDRAFT_40881</name>
</gene>
<dbReference type="AlphaFoldDB" id="I0Z1I2"/>
<protein>
    <submittedName>
        <fullName evidence="2">Uncharacterized protein</fullName>
    </submittedName>
</protein>
<sequence>MSVIWVDQEVRELNKEQMDRYKLTSQQVLGIAQQLFEENTQQWDTRKWNAACQYLQQHFLDFHMWKFLKTARECWGENVPGAQAPAKQGADMIATADETAVAPSAHVSCPGDALSNIAAAGDAPQESCAAFDRARHCGGCRGPIPNPDAFSHKCDVCGFPNHPFCGDPITEEGHGQVIRCKTCRPSGGNLLGHPVQGMPSIPPVGRAAAARERGSAGAEIGHSSDGNAGDNDADPGQIKGQGNHPASRQNLQSRKQCQKCMQWHGNKKGAGQKSSRCGKAVPLTNSDGTAKLDAEGKQIVTICDYVFVSSTQRGLRDAQRKALLADEPRLPDAKRMRYAHVEKAFASAVKKVTSLAEKEGVDMFVALIAPAYYSAAVRAAPTNDRHVEKVLNEYDSSAIAAVMLRHSTGPHSRRVFNHEAMQNAMNKGSSSTINNMVKAEEEKREKEFWGCFWEWQ</sequence>
<evidence type="ECO:0000313" key="3">
    <source>
        <dbReference type="Proteomes" id="UP000007264"/>
    </source>
</evidence>
<feature type="compositionally biased region" description="Low complexity" evidence="1">
    <location>
        <begin position="215"/>
        <end position="230"/>
    </location>
</feature>
<evidence type="ECO:0000313" key="2">
    <source>
        <dbReference type="EMBL" id="EIE24501.1"/>
    </source>
</evidence>
<feature type="region of interest" description="Disordered" evidence="1">
    <location>
        <begin position="205"/>
        <end position="257"/>
    </location>
</feature>
<dbReference type="EMBL" id="AGSI01000005">
    <property type="protein sequence ID" value="EIE24501.1"/>
    <property type="molecule type" value="Genomic_DNA"/>
</dbReference>
<reference evidence="2 3" key="1">
    <citation type="journal article" date="2012" name="Genome Biol.">
        <title>The genome of the polar eukaryotic microalga coccomyxa subellipsoidea reveals traits of cold adaptation.</title>
        <authorList>
            <person name="Blanc G."/>
            <person name="Agarkova I."/>
            <person name="Grimwood J."/>
            <person name="Kuo A."/>
            <person name="Brueggeman A."/>
            <person name="Dunigan D."/>
            <person name="Gurnon J."/>
            <person name="Ladunga I."/>
            <person name="Lindquist E."/>
            <person name="Lucas S."/>
            <person name="Pangilinan J."/>
            <person name="Proschold T."/>
            <person name="Salamov A."/>
            <person name="Schmutz J."/>
            <person name="Weeks D."/>
            <person name="Yamada T."/>
            <person name="Claverie J.M."/>
            <person name="Grigoriev I."/>
            <person name="Van Etten J."/>
            <person name="Lomsadze A."/>
            <person name="Borodovsky M."/>
        </authorList>
    </citation>
    <scope>NUCLEOTIDE SEQUENCE [LARGE SCALE GENOMIC DNA]</scope>
    <source>
        <strain evidence="2 3">C-169</strain>
    </source>
</reference>
<proteinExistence type="predicted"/>
<evidence type="ECO:0000256" key="1">
    <source>
        <dbReference type="SAM" id="MobiDB-lite"/>
    </source>
</evidence>
<comment type="caution">
    <text evidence="2">The sequence shown here is derived from an EMBL/GenBank/DDBJ whole genome shotgun (WGS) entry which is preliminary data.</text>
</comment>
<name>I0Z1I2_COCSC</name>